<keyword evidence="3" id="KW-1185">Reference proteome</keyword>
<evidence type="ECO:0000313" key="3">
    <source>
        <dbReference type="Proteomes" id="UP001175001"/>
    </source>
</evidence>
<accession>A0AA39YZJ8</accession>
<feature type="compositionally biased region" description="Basic and acidic residues" evidence="1">
    <location>
        <begin position="10"/>
        <end position="28"/>
    </location>
</feature>
<feature type="compositionally biased region" description="Acidic residues" evidence="1">
    <location>
        <begin position="32"/>
        <end position="46"/>
    </location>
</feature>
<feature type="region of interest" description="Disordered" evidence="1">
    <location>
        <begin position="1"/>
        <end position="60"/>
    </location>
</feature>
<evidence type="ECO:0000313" key="2">
    <source>
        <dbReference type="EMBL" id="KAK0660985.1"/>
    </source>
</evidence>
<name>A0AA39YZJ8_9PEZI</name>
<comment type="caution">
    <text evidence="2">The sequence shown here is derived from an EMBL/GenBank/DDBJ whole genome shotgun (WGS) entry which is preliminary data.</text>
</comment>
<dbReference type="EMBL" id="JAUJDW010000009">
    <property type="protein sequence ID" value="KAK0660985.1"/>
    <property type="molecule type" value="Genomic_DNA"/>
</dbReference>
<proteinExistence type="predicted"/>
<dbReference type="AlphaFoldDB" id="A0AA39YZJ8"/>
<evidence type="ECO:0000256" key="1">
    <source>
        <dbReference type="SAM" id="MobiDB-lite"/>
    </source>
</evidence>
<reference evidence="2" key="1">
    <citation type="submission" date="2023-06" db="EMBL/GenBank/DDBJ databases">
        <title>Multi-omics analyses reveal the molecular pathogenesis toolkit of Lasiodiplodia hormozganensis, a cross-kingdom pathogen.</title>
        <authorList>
            <person name="Felix C."/>
            <person name="Meneses R."/>
            <person name="Goncalves M.F.M."/>
            <person name="Tilleman L."/>
            <person name="Duarte A.S."/>
            <person name="Jorrin-Novo J.V."/>
            <person name="Van De Peer Y."/>
            <person name="Deforce D."/>
            <person name="Van Nieuwerburgh F."/>
            <person name="Esteves A.C."/>
            <person name="Alves A."/>
        </authorList>
    </citation>
    <scope>NUCLEOTIDE SEQUENCE</scope>
    <source>
        <strain evidence="2">CBS 339.90</strain>
    </source>
</reference>
<sequence length="173" mass="18752">MQMQTGVTTTDRDYSSLDHRRYNPERGFDPGSDYDDSTSSDDEEPDYIGSGQDDADQASAVYLNSQYAETGEINNAFGEGRYVLSPDGSLVAHRDLGPLDSLHARAAPKIRAWRQAEAAAIGRVSDGANGMARAIKRMLEKAGAKLASVLTSNESEEDEPAVEVRIHVMAEGK</sequence>
<dbReference type="Proteomes" id="UP001175001">
    <property type="component" value="Unassembled WGS sequence"/>
</dbReference>
<gene>
    <name evidence="2" type="ORF">DIS24_g2829</name>
</gene>
<organism evidence="2 3">
    <name type="scientific">Lasiodiplodia hormozganensis</name>
    <dbReference type="NCBI Taxonomy" id="869390"/>
    <lineage>
        <taxon>Eukaryota</taxon>
        <taxon>Fungi</taxon>
        <taxon>Dikarya</taxon>
        <taxon>Ascomycota</taxon>
        <taxon>Pezizomycotina</taxon>
        <taxon>Dothideomycetes</taxon>
        <taxon>Dothideomycetes incertae sedis</taxon>
        <taxon>Botryosphaeriales</taxon>
        <taxon>Botryosphaeriaceae</taxon>
        <taxon>Lasiodiplodia</taxon>
    </lineage>
</organism>
<protein>
    <submittedName>
        <fullName evidence="2">Uncharacterized protein</fullName>
    </submittedName>
</protein>